<gene>
    <name evidence="1" type="ORF">N780_13920</name>
</gene>
<evidence type="ECO:0000313" key="1">
    <source>
        <dbReference type="EMBL" id="KGP92488.1"/>
    </source>
</evidence>
<evidence type="ECO:0000313" key="2">
    <source>
        <dbReference type="Proteomes" id="UP000030153"/>
    </source>
</evidence>
<accession>A0A0A2V0E4</accession>
<keyword evidence="2" id="KW-1185">Reference proteome</keyword>
<dbReference type="eggNOG" id="COG4506">
    <property type="taxonomic scope" value="Bacteria"/>
</dbReference>
<name>A0A0A2V0E4_9BACI</name>
<comment type="caution">
    <text evidence="1">The sequence shown here is derived from an EMBL/GenBank/DDBJ whole genome shotgun (WGS) entry which is preliminary data.</text>
</comment>
<protein>
    <recommendedName>
        <fullName evidence="3">DUF1934 domain-containing protein</fullName>
    </recommendedName>
</protein>
<dbReference type="SUPFAM" id="SSF50814">
    <property type="entry name" value="Lipocalins"/>
    <property type="match status" value="1"/>
</dbReference>
<dbReference type="EMBL" id="AVBG01000002">
    <property type="protein sequence ID" value="KGP92488.1"/>
    <property type="molecule type" value="Genomic_DNA"/>
</dbReference>
<dbReference type="AlphaFoldDB" id="A0A0A2V0E4"/>
<proteinExistence type="predicted"/>
<dbReference type="Proteomes" id="UP000030153">
    <property type="component" value="Unassembled WGS sequence"/>
</dbReference>
<dbReference type="InterPro" id="IPR015231">
    <property type="entry name" value="DUF1934"/>
</dbReference>
<organism evidence="1 2">
    <name type="scientific">Pontibacillus chungwhensis BH030062</name>
    <dbReference type="NCBI Taxonomy" id="1385513"/>
    <lineage>
        <taxon>Bacteria</taxon>
        <taxon>Bacillati</taxon>
        <taxon>Bacillota</taxon>
        <taxon>Bacilli</taxon>
        <taxon>Bacillales</taxon>
        <taxon>Bacillaceae</taxon>
        <taxon>Pontibacillus</taxon>
    </lineage>
</organism>
<dbReference type="InterPro" id="IPR012674">
    <property type="entry name" value="Calycin"/>
</dbReference>
<sequence length="147" mass="17343">MMAEDRTLVRVRLETEIKDEDQKQNIVVDEPGDYVQKGDTHIIRFTEKTEDEAKVDNLVTIHPDKVIIRRTGPIRMNQVFREKQSTESVYHHQYGKFHLQTTTKTISFQESNDVLKGMLKINYDLEVNGQQKQRHRLSLRFKEEGQS</sequence>
<dbReference type="OrthoDB" id="2352933at2"/>
<reference evidence="1 2" key="1">
    <citation type="submission" date="2013-08" db="EMBL/GenBank/DDBJ databases">
        <title>Genome of Pontibacillus chungwhensis.</title>
        <authorList>
            <person name="Wang Q."/>
            <person name="Wang G."/>
        </authorList>
    </citation>
    <scope>NUCLEOTIDE SEQUENCE [LARGE SCALE GENOMIC DNA]</scope>
    <source>
        <strain evidence="1 2">BH030062</strain>
    </source>
</reference>
<dbReference type="Pfam" id="PF09148">
    <property type="entry name" value="DUF1934"/>
    <property type="match status" value="1"/>
</dbReference>
<dbReference type="STRING" id="1385513.N780_13920"/>
<dbReference type="RefSeq" id="WP_052114863.1">
    <property type="nucleotide sequence ID" value="NZ_AVBG01000002.1"/>
</dbReference>
<evidence type="ECO:0008006" key="3">
    <source>
        <dbReference type="Google" id="ProtNLM"/>
    </source>
</evidence>
<dbReference type="Gene3D" id="2.40.128.20">
    <property type="match status" value="1"/>
</dbReference>